<dbReference type="OrthoDB" id="5985519at2759"/>
<evidence type="ECO:0000256" key="2">
    <source>
        <dbReference type="ARBA" id="ARBA00022729"/>
    </source>
</evidence>
<dbReference type="GO" id="GO:0005886">
    <property type="term" value="C:plasma membrane"/>
    <property type="evidence" value="ECO:0007669"/>
    <property type="project" value="TreeGrafter"/>
</dbReference>
<dbReference type="SMART" id="SM00409">
    <property type="entry name" value="IG"/>
    <property type="match status" value="2"/>
</dbReference>
<dbReference type="SUPFAM" id="SSF57440">
    <property type="entry name" value="Kringle-like"/>
    <property type="match status" value="1"/>
</dbReference>
<keyword evidence="2" id="KW-0732">Signal</keyword>
<evidence type="ECO:0000313" key="7">
    <source>
        <dbReference type="EMBL" id="CAC5395412.1"/>
    </source>
</evidence>
<reference evidence="7 8" key="1">
    <citation type="submission" date="2020-06" db="EMBL/GenBank/DDBJ databases">
        <authorList>
            <person name="Li R."/>
            <person name="Bekaert M."/>
        </authorList>
    </citation>
    <scope>NUCLEOTIDE SEQUENCE [LARGE SCALE GENOMIC DNA]</scope>
    <source>
        <strain evidence="8">wild</strain>
    </source>
</reference>
<dbReference type="PANTHER" id="PTHR45080:SF8">
    <property type="entry name" value="IG-LIKE DOMAIN-CONTAINING PROTEIN"/>
    <property type="match status" value="1"/>
</dbReference>
<keyword evidence="8" id="KW-1185">Reference proteome</keyword>
<evidence type="ECO:0008006" key="9">
    <source>
        <dbReference type="Google" id="ProtNLM"/>
    </source>
</evidence>
<name>A0A6J8CJY9_MYTCO</name>
<dbReference type="InterPro" id="IPR007110">
    <property type="entry name" value="Ig-like_dom"/>
</dbReference>
<proteinExistence type="predicted"/>
<keyword evidence="3 4" id="KW-1015">Disulfide bond</keyword>
<dbReference type="PANTHER" id="PTHR45080">
    <property type="entry name" value="CONTACTIN 5"/>
    <property type="match status" value="1"/>
</dbReference>
<evidence type="ECO:0000259" key="6">
    <source>
        <dbReference type="PROSITE" id="PS50835"/>
    </source>
</evidence>
<evidence type="ECO:0000256" key="3">
    <source>
        <dbReference type="ARBA" id="ARBA00023157"/>
    </source>
</evidence>
<dbReference type="InterPro" id="IPR036179">
    <property type="entry name" value="Ig-like_dom_sf"/>
</dbReference>
<dbReference type="InterPro" id="IPR003598">
    <property type="entry name" value="Ig_sub2"/>
</dbReference>
<dbReference type="Pfam" id="PF00051">
    <property type="entry name" value="Kringle"/>
    <property type="match status" value="1"/>
</dbReference>
<dbReference type="PROSITE" id="PS50835">
    <property type="entry name" value="IG_LIKE"/>
    <property type="match status" value="2"/>
</dbReference>
<dbReference type="GO" id="GO:0030424">
    <property type="term" value="C:axon"/>
    <property type="evidence" value="ECO:0007669"/>
    <property type="project" value="TreeGrafter"/>
</dbReference>
<feature type="domain" description="Ig-like" evidence="6">
    <location>
        <begin position="171"/>
        <end position="255"/>
    </location>
</feature>
<evidence type="ECO:0000313" key="8">
    <source>
        <dbReference type="Proteomes" id="UP000507470"/>
    </source>
</evidence>
<organism evidence="7 8">
    <name type="scientific">Mytilus coruscus</name>
    <name type="common">Sea mussel</name>
    <dbReference type="NCBI Taxonomy" id="42192"/>
    <lineage>
        <taxon>Eukaryota</taxon>
        <taxon>Metazoa</taxon>
        <taxon>Spiralia</taxon>
        <taxon>Lophotrochozoa</taxon>
        <taxon>Mollusca</taxon>
        <taxon>Bivalvia</taxon>
        <taxon>Autobranchia</taxon>
        <taxon>Pteriomorphia</taxon>
        <taxon>Mytilida</taxon>
        <taxon>Mytiloidea</taxon>
        <taxon>Mytilidae</taxon>
        <taxon>Mytilinae</taxon>
        <taxon>Mytilus</taxon>
    </lineage>
</organism>
<dbReference type="SMART" id="SM00130">
    <property type="entry name" value="KR"/>
    <property type="match status" value="1"/>
</dbReference>
<dbReference type="InterPro" id="IPR038178">
    <property type="entry name" value="Kringle_sf"/>
</dbReference>
<dbReference type="Gene3D" id="2.60.40.10">
    <property type="entry name" value="Immunoglobulins"/>
    <property type="match status" value="2"/>
</dbReference>
<keyword evidence="1 4" id="KW-0420">Kringle</keyword>
<accession>A0A6J8CJY9</accession>
<evidence type="ECO:0000256" key="1">
    <source>
        <dbReference type="ARBA" id="ARBA00022572"/>
    </source>
</evidence>
<dbReference type="InterPro" id="IPR013806">
    <property type="entry name" value="Kringle-like"/>
</dbReference>
<dbReference type="Gene3D" id="2.40.20.10">
    <property type="entry name" value="Plasminogen Kringle 4"/>
    <property type="match status" value="1"/>
</dbReference>
<dbReference type="EMBL" id="CACVKT020005506">
    <property type="protein sequence ID" value="CAC5395412.1"/>
    <property type="molecule type" value="Genomic_DNA"/>
</dbReference>
<evidence type="ECO:0000256" key="4">
    <source>
        <dbReference type="PROSITE-ProRule" id="PRU00121"/>
    </source>
</evidence>
<dbReference type="Proteomes" id="UP000507470">
    <property type="component" value="Unassembled WGS sequence"/>
</dbReference>
<feature type="disulfide bond" evidence="4">
    <location>
        <begin position="51"/>
        <end position="74"/>
    </location>
</feature>
<protein>
    <recommendedName>
        <fullName evidence="9">HMCN</fullName>
    </recommendedName>
</protein>
<dbReference type="InterPro" id="IPR000001">
    <property type="entry name" value="Kringle"/>
</dbReference>
<dbReference type="PROSITE" id="PS00021">
    <property type="entry name" value="KRINGLE_1"/>
    <property type="match status" value="1"/>
</dbReference>
<dbReference type="InterPro" id="IPR013098">
    <property type="entry name" value="Ig_I-set"/>
</dbReference>
<evidence type="ECO:0000259" key="5">
    <source>
        <dbReference type="PROSITE" id="PS50070"/>
    </source>
</evidence>
<dbReference type="SUPFAM" id="SSF48726">
    <property type="entry name" value="Immunoglobulin"/>
    <property type="match status" value="2"/>
</dbReference>
<dbReference type="InterPro" id="IPR018056">
    <property type="entry name" value="Kringle_CS"/>
</dbReference>
<sequence length="297" mass="33334">MYISDVDCYTTNNNGSSYVGTVHTSRLNHPCLNWQTVNSQLVSYHENHTFCRNPNEFGEPWCYTGTLNNGFENCDVSMCAKHQLQVSPSITATSEVEVNYYADAKLVCNVTGYPTPRIKWKFTYKTLPSTSSTLILLRATNEKAGIYTCIATNDVGASQADIKLKVTFDTPKIVSPLLTTICKTGESYNFTCIATGHPSPEISWSFYSYIHWSSAFPRHVKFNNDTVVQLVNIQESGVLYCTATNEFGTDHKSVHVIVRHKNGNGEKCTTTCTKEARIIVFKCPEDSFKENSQHQQQ</sequence>
<dbReference type="PROSITE" id="PS50070">
    <property type="entry name" value="KRINGLE_2"/>
    <property type="match status" value="1"/>
</dbReference>
<dbReference type="Pfam" id="PF07679">
    <property type="entry name" value="I-set"/>
    <property type="match status" value="1"/>
</dbReference>
<dbReference type="GO" id="GO:0008046">
    <property type="term" value="F:axon guidance receptor activity"/>
    <property type="evidence" value="ECO:0007669"/>
    <property type="project" value="TreeGrafter"/>
</dbReference>
<comment type="caution">
    <text evidence="4">Lacks conserved residue(s) required for the propagation of feature annotation.</text>
</comment>
<feature type="domain" description="Kringle" evidence="5">
    <location>
        <begin position="9"/>
        <end position="79"/>
    </location>
</feature>
<dbReference type="AlphaFoldDB" id="A0A6J8CJY9"/>
<feature type="domain" description="Ig-like" evidence="6">
    <location>
        <begin position="88"/>
        <end position="167"/>
    </location>
</feature>
<dbReference type="InterPro" id="IPR050958">
    <property type="entry name" value="Cell_Adh-Cytoskel_Orgn"/>
</dbReference>
<dbReference type="InterPro" id="IPR003599">
    <property type="entry name" value="Ig_sub"/>
</dbReference>
<dbReference type="InterPro" id="IPR013783">
    <property type="entry name" value="Ig-like_fold"/>
</dbReference>
<gene>
    <name evidence="7" type="ORF">MCOR_30087</name>
</gene>
<dbReference type="PRINTS" id="PR00018">
    <property type="entry name" value="KRINGLE"/>
</dbReference>
<dbReference type="GO" id="GO:0050808">
    <property type="term" value="P:synapse organization"/>
    <property type="evidence" value="ECO:0007669"/>
    <property type="project" value="TreeGrafter"/>
</dbReference>
<dbReference type="GO" id="GO:0007156">
    <property type="term" value="P:homophilic cell adhesion via plasma membrane adhesion molecules"/>
    <property type="evidence" value="ECO:0007669"/>
    <property type="project" value="TreeGrafter"/>
</dbReference>
<dbReference type="GO" id="GO:0043025">
    <property type="term" value="C:neuronal cell body"/>
    <property type="evidence" value="ECO:0007669"/>
    <property type="project" value="TreeGrafter"/>
</dbReference>
<dbReference type="Pfam" id="PF13927">
    <property type="entry name" value="Ig_3"/>
    <property type="match status" value="1"/>
</dbReference>
<dbReference type="SMART" id="SM00408">
    <property type="entry name" value="IGc2"/>
    <property type="match status" value="2"/>
</dbReference>